<evidence type="ECO:0000256" key="5">
    <source>
        <dbReference type="ARBA" id="ARBA00023125"/>
    </source>
</evidence>
<keyword evidence="2" id="KW-0815">Transposition</keyword>
<evidence type="ECO:0000313" key="12">
    <source>
        <dbReference type="Proteomes" id="UP000680206"/>
    </source>
</evidence>
<sequence>MSRYRLRPTPAQQEALLRHCSHARYVWNLAVEQNMWWTPRRGAVPGFAEQCRQLTEARAANRWLAAGSVTVQQQALKDFAQAMASFLGGTHRRPTWRKAGRYEGFRIVGQRGAAWEVRRLNRKTGEVKVPKVGWVRFRWSRPVPDGAKSFRVTRDRAGRWHVAFATVPDPIPAPGNGAAVGVDRGVTVSAAVSTGDLLHVPGLTVKEAERLQRLLRKLSRCKRGSNRRTRIKAAIARLKARQADRRKDWVEKTTTRLAREFDVIAVEDLNIGGMTRSARGTLDDPGRHVRQKAGLNRGILAAGWGALARRLEDKAPGRVVKVDPAYTSLTCSSCRHCAPGNRESQAVFRCVACGRRVNADVNAACNIRDIAVGRTVTARGGRAAAQPVNREPQPDLLAST</sequence>
<dbReference type="RefSeq" id="WP_208251730.1">
    <property type="nucleotide sequence ID" value="NZ_JAGEPF010000039.1"/>
</dbReference>
<evidence type="ECO:0000259" key="9">
    <source>
        <dbReference type="Pfam" id="PF07282"/>
    </source>
</evidence>
<comment type="caution">
    <text evidence="11">The sequence shown here is derived from an EMBL/GenBank/DDBJ whole genome shotgun (WGS) entry which is preliminary data.</text>
</comment>
<feature type="domain" description="Probable transposase IS891/IS1136/IS1341" evidence="8">
    <location>
        <begin position="167"/>
        <end position="277"/>
    </location>
</feature>
<evidence type="ECO:0000313" key="11">
    <source>
        <dbReference type="EMBL" id="MBO2464873.1"/>
    </source>
</evidence>
<evidence type="ECO:0000259" key="10">
    <source>
        <dbReference type="Pfam" id="PF12323"/>
    </source>
</evidence>
<dbReference type="InterPro" id="IPR010095">
    <property type="entry name" value="Cas12f1-like_TNB"/>
</dbReference>
<feature type="region of interest" description="Disordered" evidence="7">
    <location>
        <begin position="378"/>
        <end position="400"/>
    </location>
</feature>
<gene>
    <name evidence="11" type="ORF">J4709_45645</name>
</gene>
<evidence type="ECO:0000256" key="3">
    <source>
        <dbReference type="ARBA" id="ARBA00022723"/>
    </source>
</evidence>
<protein>
    <submittedName>
        <fullName evidence="11">Transposase</fullName>
    </submittedName>
</protein>
<name>A0ABS3S8H4_9ACTN</name>
<dbReference type="Pfam" id="PF07282">
    <property type="entry name" value="Cas12f1-like_TNB"/>
    <property type="match status" value="1"/>
</dbReference>
<evidence type="ECO:0000256" key="1">
    <source>
        <dbReference type="ARBA" id="ARBA00008761"/>
    </source>
</evidence>
<dbReference type="InterPro" id="IPR021027">
    <property type="entry name" value="Transposase_put_HTH"/>
</dbReference>
<keyword evidence="12" id="KW-1185">Reference proteome</keyword>
<evidence type="ECO:0000259" key="8">
    <source>
        <dbReference type="Pfam" id="PF01385"/>
    </source>
</evidence>
<evidence type="ECO:0000256" key="4">
    <source>
        <dbReference type="ARBA" id="ARBA00022833"/>
    </source>
</evidence>
<feature type="domain" description="Transposase putative helix-turn-helix" evidence="10">
    <location>
        <begin position="3"/>
        <end position="37"/>
    </location>
</feature>
<evidence type="ECO:0000256" key="6">
    <source>
        <dbReference type="ARBA" id="ARBA00023172"/>
    </source>
</evidence>
<reference evidence="11 12" key="1">
    <citation type="submission" date="2021-03" db="EMBL/GenBank/DDBJ databases">
        <title>Actinomadura violae sp. nov., isolated from lichen in Thailand.</title>
        <authorList>
            <person name="Kanchanasin P."/>
            <person name="Saeng-In P."/>
            <person name="Phongsopitanun W."/>
            <person name="Yuki M."/>
            <person name="Kudo T."/>
            <person name="Ohkuma M."/>
            <person name="Tanasupawat S."/>
        </authorList>
    </citation>
    <scope>NUCLEOTIDE SEQUENCE [LARGE SCALE GENOMIC DNA]</scope>
    <source>
        <strain evidence="11 12">LCR2-06</strain>
    </source>
</reference>
<accession>A0ABS3S8H4</accession>
<dbReference type="InterPro" id="IPR001959">
    <property type="entry name" value="Transposase"/>
</dbReference>
<dbReference type="Proteomes" id="UP000680206">
    <property type="component" value="Unassembled WGS sequence"/>
</dbReference>
<dbReference type="Pfam" id="PF01385">
    <property type="entry name" value="OrfB_IS605"/>
    <property type="match status" value="1"/>
</dbReference>
<evidence type="ECO:0000256" key="2">
    <source>
        <dbReference type="ARBA" id="ARBA00022578"/>
    </source>
</evidence>
<keyword evidence="5" id="KW-0238">DNA-binding</keyword>
<keyword evidence="3" id="KW-0479">Metal-binding</keyword>
<keyword evidence="6" id="KW-0233">DNA recombination</keyword>
<feature type="domain" description="Cas12f1-like TNB" evidence="9">
    <location>
        <begin position="304"/>
        <end position="367"/>
    </location>
</feature>
<dbReference type="NCBIfam" id="NF040570">
    <property type="entry name" value="guided_TnpB"/>
    <property type="match status" value="1"/>
</dbReference>
<dbReference type="EMBL" id="JAGEPF010000039">
    <property type="protein sequence ID" value="MBO2464873.1"/>
    <property type="molecule type" value="Genomic_DNA"/>
</dbReference>
<organism evidence="11 12">
    <name type="scientific">Actinomadura violacea</name>
    <dbReference type="NCBI Taxonomy" id="2819934"/>
    <lineage>
        <taxon>Bacteria</taxon>
        <taxon>Bacillati</taxon>
        <taxon>Actinomycetota</taxon>
        <taxon>Actinomycetes</taxon>
        <taxon>Streptosporangiales</taxon>
        <taxon>Thermomonosporaceae</taxon>
        <taxon>Actinomadura</taxon>
    </lineage>
</organism>
<dbReference type="Pfam" id="PF12323">
    <property type="entry name" value="HTH_OrfB_IS605"/>
    <property type="match status" value="1"/>
</dbReference>
<proteinExistence type="inferred from homology"/>
<evidence type="ECO:0000256" key="7">
    <source>
        <dbReference type="SAM" id="MobiDB-lite"/>
    </source>
</evidence>
<keyword evidence="4" id="KW-0862">Zinc</keyword>
<comment type="similarity">
    <text evidence="1">In the C-terminal section; belongs to the transposase 35 family.</text>
</comment>